<feature type="region of interest" description="Disordered" evidence="1">
    <location>
        <begin position="131"/>
        <end position="172"/>
    </location>
</feature>
<evidence type="ECO:0000313" key="3">
    <source>
        <dbReference type="Proteomes" id="UP001059041"/>
    </source>
</evidence>
<name>A0A9W8C7L1_TRIRA</name>
<comment type="caution">
    <text evidence="2">The sequence shown here is derived from an EMBL/GenBank/DDBJ whole genome shotgun (WGS) entry which is preliminary data.</text>
</comment>
<gene>
    <name evidence="2" type="ORF">IRJ41_013934</name>
</gene>
<dbReference type="Proteomes" id="UP001059041">
    <property type="component" value="Linkage Group LG5"/>
</dbReference>
<dbReference type="EMBL" id="JAFHDT010000005">
    <property type="protein sequence ID" value="KAI7809652.1"/>
    <property type="molecule type" value="Genomic_DNA"/>
</dbReference>
<evidence type="ECO:0000256" key="1">
    <source>
        <dbReference type="SAM" id="MobiDB-lite"/>
    </source>
</evidence>
<evidence type="ECO:0000313" key="2">
    <source>
        <dbReference type="EMBL" id="KAI7809652.1"/>
    </source>
</evidence>
<protein>
    <submittedName>
        <fullName evidence="2">Uncharacterized protein</fullName>
    </submittedName>
</protein>
<reference evidence="2" key="1">
    <citation type="submission" date="2021-02" db="EMBL/GenBank/DDBJ databases">
        <title>Comparative genomics reveals that relaxation of natural selection precedes convergent phenotypic evolution of cavefish.</title>
        <authorList>
            <person name="Peng Z."/>
        </authorList>
    </citation>
    <scope>NUCLEOTIDE SEQUENCE</scope>
    <source>
        <tissue evidence="2">Muscle</tissue>
    </source>
</reference>
<organism evidence="2 3">
    <name type="scientific">Triplophysa rosa</name>
    <name type="common">Cave loach</name>
    <dbReference type="NCBI Taxonomy" id="992332"/>
    <lineage>
        <taxon>Eukaryota</taxon>
        <taxon>Metazoa</taxon>
        <taxon>Chordata</taxon>
        <taxon>Craniata</taxon>
        <taxon>Vertebrata</taxon>
        <taxon>Euteleostomi</taxon>
        <taxon>Actinopterygii</taxon>
        <taxon>Neopterygii</taxon>
        <taxon>Teleostei</taxon>
        <taxon>Ostariophysi</taxon>
        <taxon>Cypriniformes</taxon>
        <taxon>Nemacheilidae</taxon>
        <taxon>Triplophysa</taxon>
    </lineage>
</organism>
<sequence length="196" mass="23229">MRYALYVTLSKPFDFAASVTCKNNNEDVIMKTDYKHLPCTKRKLRNKEKDRDHDRGDNTRIKRAREIGKRILTGQKELTLSRWRYALISWFYPPQNQRRRILSDPKSVTCKNNNEDVIMKTDYKHLPCTKRKLRNKEKDRDHDRGDNTRIKRAREIGKEDTDRPEGADTQGAADVFRFVESEAEEKREAAELFFTC</sequence>
<accession>A0A9W8C7L1</accession>
<proteinExistence type="predicted"/>
<dbReference type="AlphaFoldDB" id="A0A9W8C7L1"/>
<keyword evidence="3" id="KW-1185">Reference proteome</keyword>
<feature type="compositionally biased region" description="Basic and acidic residues" evidence="1">
    <location>
        <begin position="136"/>
        <end position="166"/>
    </location>
</feature>